<dbReference type="SUPFAM" id="SSF56436">
    <property type="entry name" value="C-type lectin-like"/>
    <property type="match status" value="1"/>
</dbReference>
<protein>
    <submittedName>
        <fullName evidence="1">C-type lectin (CTL) or carbohydrate-recognition domain (CRD)</fullName>
    </submittedName>
</protein>
<dbReference type="AlphaFoldDB" id="A0A922I156"/>
<reference evidence="1" key="1">
    <citation type="submission" date="2013-05" db="EMBL/GenBank/DDBJ databases">
        <authorList>
            <person name="Yim A.K.Y."/>
            <person name="Chan T.F."/>
            <person name="Ji K.M."/>
            <person name="Liu X.Y."/>
            <person name="Zhou J.W."/>
            <person name="Li R.Q."/>
            <person name="Yang K.Y."/>
            <person name="Li J."/>
            <person name="Li M."/>
            <person name="Law P.T.W."/>
            <person name="Wu Y.L."/>
            <person name="Cai Z.L."/>
            <person name="Qin H."/>
            <person name="Bao Y."/>
            <person name="Leung R.K.K."/>
            <person name="Ng P.K.S."/>
            <person name="Zou J."/>
            <person name="Zhong X.J."/>
            <person name="Ran P.X."/>
            <person name="Zhong N.S."/>
            <person name="Liu Z.G."/>
            <person name="Tsui S.K.W."/>
        </authorList>
    </citation>
    <scope>NUCLEOTIDE SEQUENCE</scope>
    <source>
        <strain evidence="1">Derf</strain>
        <tissue evidence="1">Whole organism</tissue>
    </source>
</reference>
<accession>A0A922I156</accession>
<comment type="caution">
    <text evidence="1">The sequence shown here is derived from an EMBL/GenBank/DDBJ whole genome shotgun (WGS) entry which is preliminary data.</text>
</comment>
<dbReference type="Proteomes" id="UP000790347">
    <property type="component" value="Unassembled WGS sequence"/>
</dbReference>
<evidence type="ECO:0000313" key="1">
    <source>
        <dbReference type="EMBL" id="KAH9517132.1"/>
    </source>
</evidence>
<dbReference type="InterPro" id="IPR016186">
    <property type="entry name" value="C-type_lectin-like/link_sf"/>
</dbReference>
<evidence type="ECO:0000313" key="2">
    <source>
        <dbReference type="Proteomes" id="UP000790347"/>
    </source>
</evidence>
<gene>
    <name evidence="1" type="primary">clec-78_2</name>
    <name evidence="1" type="ORF">DERF_007828</name>
</gene>
<keyword evidence="2" id="KW-1185">Reference proteome</keyword>
<reference evidence="1" key="2">
    <citation type="journal article" date="2022" name="Res Sq">
        <title>Comparative Genomics Reveals Insights into the Divergent Evolution of Astigmatic Mites and Household Pest Adaptations.</title>
        <authorList>
            <person name="Xiong Q."/>
            <person name="Wan A.T.-Y."/>
            <person name="Liu X.-Y."/>
            <person name="Fung C.S.-H."/>
            <person name="Xiao X."/>
            <person name="Malainual N."/>
            <person name="Hou J."/>
            <person name="Wang L."/>
            <person name="Wang M."/>
            <person name="Yang K."/>
            <person name="Cui Y."/>
            <person name="Leung E."/>
            <person name="Nong W."/>
            <person name="Shin S.-K."/>
            <person name="Au S."/>
            <person name="Jeong K.Y."/>
            <person name="Chew F.T."/>
            <person name="Hui J."/>
            <person name="Leung T.F."/>
            <person name="Tungtrongchitr A."/>
            <person name="Zhong N."/>
            <person name="Liu Z."/>
            <person name="Tsui S."/>
        </authorList>
    </citation>
    <scope>NUCLEOTIDE SEQUENCE</scope>
    <source>
        <strain evidence="1">Derf</strain>
        <tissue evidence="1">Whole organism</tissue>
    </source>
</reference>
<organism evidence="1 2">
    <name type="scientific">Dermatophagoides farinae</name>
    <name type="common">American house dust mite</name>
    <dbReference type="NCBI Taxonomy" id="6954"/>
    <lineage>
        <taxon>Eukaryota</taxon>
        <taxon>Metazoa</taxon>
        <taxon>Ecdysozoa</taxon>
        <taxon>Arthropoda</taxon>
        <taxon>Chelicerata</taxon>
        <taxon>Arachnida</taxon>
        <taxon>Acari</taxon>
        <taxon>Acariformes</taxon>
        <taxon>Sarcoptiformes</taxon>
        <taxon>Astigmata</taxon>
        <taxon>Psoroptidia</taxon>
        <taxon>Analgoidea</taxon>
        <taxon>Pyroglyphidae</taxon>
        <taxon>Dermatophagoidinae</taxon>
        <taxon>Dermatophagoides</taxon>
    </lineage>
</organism>
<dbReference type="EMBL" id="ASGP02000003">
    <property type="protein sequence ID" value="KAH9517132.1"/>
    <property type="molecule type" value="Genomic_DNA"/>
</dbReference>
<proteinExistence type="predicted"/>
<name>A0A922I156_DERFA</name>
<dbReference type="InterPro" id="IPR016187">
    <property type="entry name" value="CTDL_fold"/>
</dbReference>
<sequence length="97" mass="11862">MFLFPIVLPYDGRPIIFVPFETCPGFNFCRPKQLLYLICKVENETKLIYQIHNLRSQTISTDNFLHCPEDWRREGIYCYRFFNLRHSWRRAAQICRR</sequence>
<dbReference type="Gene3D" id="3.10.100.10">
    <property type="entry name" value="Mannose-Binding Protein A, subunit A"/>
    <property type="match status" value="1"/>
</dbReference>